<reference evidence="7 8" key="1">
    <citation type="submission" date="2019-01" db="EMBL/GenBank/DDBJ databases">
        <title>PMF-metabolizing Aryl O-demethylase.</title>
        <authorList>
            <person name="Kim M."/>
        </authorList>
    </citation>
    <scope>NUCLEOTIDE SEQUENCE [LARGE SCALE GENOMIC DNA]</scope>
    <source>
        <strain evidence="7 8">PMF1</strain>
    </source>
</reference>
<dbReference type="CDD" id="cd00495">
    <property type="entry name" value="Ribosomal_L25_TL5_CTC"/>
    <property type="match status" value="1"/>
</dbReference>
<dbReference type="AlphaFoldDB" id="A0A4P6M1E4"/>
<dbReference type="InterPro" id="IPR037121">
    <property type="entry name" value="Ribosomal_bL25_C"/>
</dbReference>
<dbReference type="InterPro" id="IPR029751">
    <property type="entry name" value="Ribosomal_L25_dom"/>
</dbReference>
<keyword evidence="1" id="KW-0699">rRNA-binding</keyword>
<evidence type="ECO:0000313" key="8">
    <source>
        <dbReference type="Proteomes" id="UP000289794"/>
    </source>
</evidence>
<evidence type="ECO:0000259" key="6">
    <source>
        <dbReference type="Pfam" id="PF14693"/>
    </source>
</evidence>
<dbReference type="InterPro" id="IPR011035">
    <property type="entry name" value="Ribosomal_bL25/Gln-tRNA_synth"/>
</dbReference>
<keyword evidence="4" id="KW-0687">Ribonucleoprotein</keyword>
<dbReference type="PANTHER" id="PTHR33284:SF1">
    <property type="entry name" value="RIBOSOMAL PROTEIN L25_GLN-TRNA SYNTHETASE, ANTI-CODON-BINDING DOMAIN-CONTAINING PROTEIN"/>
    <property type="match status" value="1"/>
</dbReference>
<accession>A0A4P6M1E4</accession>
<dbReference type="GO" id="GO:0006412">
    <property type="term" value="P:translation"/>
    <property type="evidence" value="ECO:0007669"/>
    <property type="project" value="InterPro"/>
</dbReference>
<sequence>MSTLKAKKRNPEIKAKKLRREGFATGVLFGKEMKESIPLQFEETEALRFVKANKEGAQVTLDMGEDQVDAIVKNIDYDPMKRQILALDLQALVNGEKISTTVQIKLINESSFQGFVGQELTEIHYKADPANLLDTIEIDLSKLDRDIKNMYVKDLNLTKKKDLELTTPEDALIFYITDHLKAMDEEEEKDPEETTA</sequence>
<keyword evidence="2" id="KW-0694">RNA-binding</keyword>
<dbReference type="InterPro" id="IPR001021">
    <property type="entry name" value="Ribosomal_bL25_long"/>
</dbReference>
<dbReference type="InterPro" id="IPR020930">
    <property type="entry name" value="Ribosomal_uL5_bac-type"/>
</dbReference>
<keyword evidence="3" id="KW-0689">Ribosomal protein</keyword>
<gene>
    <name evidence="7" type="primary">ctc_1</name>
    <name evidence="7" type="ORF">PMF13cell1_03872</name>
</gene>
<protein>
    <submittedName>
        <fullName evidence="7">General stress protein CTC</fullName>
    </submittedName>
</protein>
<feature type="domain" description="Large ribosomal subunit protein bL25 beta" evidence="6">
    <location>
        <begin position="97"/>
        <end position="177"/>
    </location>
</feature>
<evidence type="ECO:0000256" key="3">
    <source>
        <dbReference type="ARBA" id="ARBA00022980"/>
    </source>
</evidence>
<dbReference type="Gene3D" id="2.170.120.20">
    <property type="entry name" value="Ribosomal protein L25, beta domain"/>
    <property type="match status" value="1"/>
</dbReference>
<name>A0A4P6M1E4_9FIRM</name>
<dbReference type="InterPro" id="IPR020057">
    <property type="entry name" value="Ribosomal_bL25_b-dom"/>
</dbReference>
<dbReference type="GO" id="GO:0003735">
    <property type="term" value="F:structural constituent of ribosome"/>
    <property type="evidence" value="ECO:0007669"/>
    <property type="project" value="InterPro"/>
</dbReference>
<dbReference type="Gene3D" id="2.40.240.10">
    <property type="entry name" value="Ribosomal Protein L25, Chain P"/>
    <property type="match status" value="1"/>
</dbReference>
<proteinExistence type="predicted"/>
<dbReference type="KEGG" id="bpro:PMF13cell1_03872"/>
<dbReference type="RefSeq" id="WP_130181766.1">
    <property type="nucleotide sequence ID" value="NZ_CP035945.1"/>
</dbReference>
<dbReference type="EMBL" id="CP035945">
    <property type="protein sequence ID" value="QBE98306.1"/>
    <property type="molecule type" value="Genomic_DNA"/>
</dbReference>
<dbReference type="Pfam" id="PF01386">
    <property type="entry name" value="Ribosomal_L25p"/>
    <property type="match status" value="1"/>
</dbReference>
<evidence type="ECO:0000256" key="4">
    <source>
        <dbReference type="ARBA" id="ARBA00023274"/>
    </source>
</evidence>
<dbReference type="InterPro" id="IPR020056">
    <property type="entry name" value="Rbsml_bL25/Gln-tRNA_synth_N"/>
</dbReference>
<dbReference type="GO" id="GO:0008097">
    <property type="term" value="F:5S rRNA binding"/>
    <property type="evidence" value="ECO:0007669"/>
    <property type="project" value="InterPro"/>
</dbReference>
<dbReference type="PANTHER" id="PTHR33284">
    <property type="entry name" value="RIBOSOMAL PROTEIN L25/GLN-TRNA SYNTHETASE, ANTI-CODON-BINDING DOMAIN-CONTAINING PROTEIN"/>
    <property type="match status" value="1"/>
</dbReference>
<dbReference type="GO" id="GO:0022625">
    <property type="term" value="C:cytosolic large ribosomal subunit"/>
    <property type="evidence" value="ECO:0007669"/>
    <property type="project" value="TreeGrafter"/>
</dbReference>
<evidence type="ECO:0000256" key="2">
    <source>
        <dbReference type="ARBA" id="ARBA00022884"/>
    </source>
</evidence>
<evidence type="ECO:0000313" key="7">
    <source>
        <dbReference type="EMBL" id="QBE98306.1"/>
    </source>
</evidence>
<evidence type="ECO:0000259" key="5">
    <source>
        <dbReference type="Pfam" id="PF01386"/>
    </source>
</evidence>
<dbReference type="SUPFAM" id="SSF50715">
    <property type="entry name" value="Ribosomal protein L25-like"/>
    <property type="match status" value="1"/>
</dbReference>
<dbReference type="Pfam" id="PF14693">
    <property type="entry name" value="Ribosomal_TL5_C"/>
    <property type="match status" value="1"/>
</dbReference>
<dbReference type="Proteomes" id="UP000289794">
    <property type="component" value="Chromosome"/>
</dbReference>
<dbReference type="NCBIfam" id="TIGR00731">
    <property type="entry name" value="bL25_bact_ctc"/>
    <property type="match status" value="1"/>
</dbReference>
<feature type="domain" description="Large ribosomal subunit protein bL25 L25" evidence="5">
    <location>
        <begin position="4"/>
        <end position="89"/>
    </location>
</feature>
<organism evidence="7 8">
    <name type="scientific">Blautia producta</name>
    <dbReference type="NCBI Taxonomy" id="33035"/>
    <lineage>
        <taxon>Bacteria</taxon>
        <taxon>Bacillati</taxon>
        <taxon>Bacillota</taxon>
        <taxon>Clostridia</taxon>
        <taxon>Lachnospirales</taxon>
        <taxon>Lachnospiraceae</taxon>
        <taxon>Blautia</taxon>
    </lineage>
</organism>
<evidence type="ECO:0000256" key="1">
    <source>
        <dbReference type="ARBA" id="ARBA00022730"/>
    </source>
</evidence>